<dbReference type="RefSeq" id="WP_018975615.1">
    <property type="nucleotide sequence ID" value="NZ_BMLN01000003.1"/>
</dbReference>
<evidence type="ECO:0008006" key="4">
    <source>
        <dbReference type="Google" id="ProtNLM"/>
    </source>
</evidence>
<protein>
    <recommendedName>
        <fullName evidence="4">DUF4179 domain-containing protein</fullName>
    </recommendedName>
</protein>
<name>A0ABQ2KXX6_9BACL</name>
<keyword evidence="1" id="KW-0812">Transmembrane</keyword>
<evidence type="ECO:0000313" key="2">
    <source>
        <dbReference type="EMBL" id="GGN96250.1"/>
    </source>
</evidence>
<organism evidence="2 3">
    <name type="scientific">Saccharibacillus kuerlensis</name>
    <dbReference type="NCBI Taxonomy" id="459527"/>
    <lineage>
        <taxon>Bacteria</taxon>
        <taxon>Bacillati</taxon>
        <taxon>Bacillota</taxon>
        <taxon>Bacilli</taxon>
        <taxon>Bacillales</taxon>
        <taxon>Paenibacillaceae</taxon>
        <taxon>Saccharibacillus</taxon>
    </lineage>
</organism>
<keyword evidence="1" id="KW-1133">Transmembrane helix</keyword>
<keyword evidence="3" id="KW-1185">Reference proteome</keyword>
<evidence type="ECO:0000256" key="1">
    <source>
        <dbReference type="SAM" id="Phobius"/>
    </source>
</evidence>
<feature type="transmembrane region" description="Helical" evidence="1">
    <location>
        <begin position="71"/>
        <end position="90"/>
    </location>
</feature>
<evidence type="ECO:0000313" key="3">
    <source>
        <dbReference type="Proteomes" id="UP000606653"/>
    </source>
</evidence>
<dbReference type="Proteomes" id="UP000606653">
    <property type="component" value="Unassembled WGS sequence"/>
</dbReference>
<accession>A0ABQ2KXX6</accession>
<sequence length="563" mass="62449">MNIKSVNDKKQDVQAMEPLVRSKMSKGTAIAEPDYDAMWMRMELEWERSSEAASAQGSTRRAPMQMRVRKVALATVLGAALAAVPAYAAFQYDWSDILTDREGIQTALAQGLGQKIEQSVKHDGVTLTLHTAFTHEDRTLILYSLDPDSEKGTSFDFSRLAITDSSGQRHEVSNIMQLPNEDGVVQGYFETDWSPEASSEAVQFSAEELGFYENREIPLEFNVGSPHPQMTDIGRDGVQAIQIQALDGGDGRTLLRTTIIPESGESENQAFPSLLVYDQSGKQIQWLHHKSGMPGEGNATLNDSYYDTTSLLQQGVSFKLAYNRITERSDSSWDFPLILDKSQVEHATAKQKLNVTIGEGDEPLKIDNLTISPSQIRLGLRDGSASSSFAEYKLVVDGRELDQPLYLKAPQNSESALVLERPADLTLSADSKIELQARHAIVTHKGDLPAPVMLTNISENKQTILSQVGGYPVSWTYYRQNGDLYVQTSSSSSNFGGIGQTHIGTGRDRLLTEPIRDYLNSMITNRTTEIYPDYTGDTAEMHIFSYTEHMPSKEVQVQLYPAK</sequence>
<comment type="caution">
    <text evidence="2">The sequence shown here is derived from an EMBL/GenBank/DDBJ whole genome shotgun (WGS) entry which is preliminary data.</text>
</comment>
<dbReference type="EMBL" id="BMLN01000003">
    <property type="protein sequence ID" value="GGN96250.1"/>
    <property type="molecule type" value="Genomic_DNA"/>
</dbReference>
<keyword evidence="1" id="KW-0472">Membrane</keyword>
<reference evidence="3" key="1">
    <citation type="journal article" date="2019" name="Int. J. Syst. Evol. Microbiol.">
        <title>The Global Catalogue of Microorganisms (GCM) 10K type strain sequencing project: providing services to taxonomists for standard genome sequencing and annotation.</title>
        <authorList>
            <consortium name="The Broad Institute Genomics Platform"/>
            <consortium name="The Broad Institute Genome Sequencing Center for Infectious Disease"/>
            <person name="Wu L."/>
            <person name="Ma J."/>
        </authorList>
    </citation>
    <scope>NUCLEOTIDE SEQUENCE [LARGE SCALE GENOMIC DNA]</scope>
    <source>
        <strain evidence="3">CGMCC 1.6964</strain>
    </source>
</reference>
<proteinExistence type="predicted"/>
<gene>
    <name evidence="2" type="ORF">GCM10010969_13010</name>
</gene>